<reference evidence="2 3" key="1">
    <citation type="submission" date="2020-08" db="EMBL/GenBank/DDBJ databases">
        <title>Sequencing the genomes of 1000 actinobacteria strains.</title>
        <authorList>
            <person name="Klenk H.-P."/>
        </authorList>
    </citation>
    <scope>NUCLEOTIDE SEQUENCE [LARGE SCALE GENOMIC DNA]</scope>
    <source>
        <strain evidence="2 3">DSM 45362</strain>
    </source>
</reference>
<protein>
    <submittedName>
        <fullName evidence="2">Pimeloyl-ACP methyl ester carboxylesterase</fullName>
    </submittedName>
</protein>
<comment type="caution">
    <text evidence="2">The sequence shown here is derived from an EMBL/GenBank/DDBJ whole genome shotgun (WGS) entry which is preliminary data.</text>
</comment>
<dbReference type="InterPro" id="IPR029058">
    <property type="entry name" value="AB_hydrolase_fold"/>
</dbReference>
<dbReference type="RefSeq" id="WP_184836103.1">
    <property type="nucleotide sequence ID" value="NZ_JACHMN010000002.1"/>
</dbReference>
<sequence>MTPTIIRQAEWSRPVRPVRREVLTATPEVDEGHPPLLFVPGFGHGAWAYAEHWLEHTASRGFAAHAVSLRGHGRSDADSKASLRAYAHDVAQVAASLPRRAVLVGHGAGALVVAHALARYAARAGVLISPILRNRNPLAVLGGKPGARQLFSRELPSATARGYTARIGKASGRARRELLIGRTPEEPVGNPPMLIVGSPDDALVSSNALKQAARAYGGAPLLFPGMGHDVMLDARWREPIDAILDWLEKA</sequence>
<name>A0A841BQ71_9ACTN</name>
<keyword evidence="3" id="KW-1185">Reference proteome</keyword>
<dbReference type="PANTHER" id="PTHR43194">
    <property type="entry name" value="HYDROLASE ALPHA/BETA FOLD FAMILY"/>
    <property type="match status" value="1"/>
</dbReference>
<evidence type="ECO:0000259" key="1">
    <source>
        <dbReference type="Pfam" id="PF12697"/>
    </source>
</evidence>
<evidence type="ECO:0000313" key="2">
    <source>
        <dbReference type="EMBL" id="MBB5869456.1"/>
    </source>
</evidence>
<dbReference type="Pfam" id="PF12697">
    <property type="entry name" value="Abhydrolase_6"/>
    <property type="match status" value="1"/>
</dbReference>
<feature type="domain" description="AB hydrolase-1" evidence="1">
    <location>
        <begin position="36"/>
        <end position="234"/>
    </location>
</feature>
<proteinExistence type="predicted"/>
<dbReference type="AlphaFoldDB" id="A0A841BQ71"/>
<dbReference type="EMBL" id="JACHMN010000002">
    <property type="protein sequence ID" value="MBB5869456.1"/>
    <property type="molecule type" value="Genomic_DNA"/>
</dbReference>
<dbReference type="InterPro" id="IPR050228">
    <property type="entry name" value="Carboxylesterase_BioH"/>
</dbReference>
<dbReference type="PANTHER" id="PTHR43194:SF2">
    <property type="entry name" value="PEROXISOMAL MEMBRANE PROTEIN LPX1"/>
    <property type="match status" value="1"/>
</dbReference>
<dbReference type="Proteomes" id="UP000587527">
    <property type="component" value="Unassembled WGS sequence"/>
</dbReference>
<evidence type="ECO:0000313" key="3">
    <source>
        <dbReference type="Proteomes" id="UP000587527"/>
    </source>
</evidence>
<dbReference type="InterPro" id="IPR000073">
    <property type="entry name" value="AB_hydrolase_1"/>
</dbReference>
<dbReference type="GO" id="GO:0003824">
    <property type="term" value="F:catalytic activity"/>
    <property type="evidence" value="ECO:0007669"/>
    <property type="project" value="UniProtKB-ARBA"/>
</dbReference>
<dbReference type="SUPFAM" id="SSF53474">
    <property type="entry name" value="alpha/beta-Hydrolases"/>
    <property type="match status" value="1"/>
</dbReference>
<organism evidence="2 3">
    <name type="scientific">Allocatelliglobosispora scoriae</name>
    <dbReference type="NCBI Taxonomy" id="643052"/>
    <lineage>
        <taxon>Bacteria</taxon>
        <taxon>Bacillati</taxon>
        <taxon>Actinomycetota</taxon>
        <taxon>Actinomycetes</taxon>
        <taxon>Micromonosporales</taxon>
        <taxon>Micromonosporaceae</taxon>
        <taxon>Allocatelliglobosispora</taxon>
    </lineage>
</organism>
<gene>
    <name evidence="2" type="ORF">F4553_002835</name>
</gene>
<accession>A0A841BQ71</accession>
<dbReference type="Gene3D" id="3.40.50.1820">
    <property type="entry name" value="alpha/beta hydrolase"/>
    <property type="match status" value="1"/>
</dbReference>